<feature type="compositionally biased region" description="Basic and acidic residues" evidence="1">
    <location>
        <begin position="177"/>
        <end position="193"/>
    </location>
</feature>
<feature type="chain" id="PRO_5010991430" description="Autophagy-related protein 27" evidence="3">
    <location>
        <begin position="21"/>
        <end position="406"/>
    </location>
</feature>
<name>A0A1Y1VT34_9FUNG</name>
<reference evidence="4 5" key="2">
    <citation type="submission" date="2016-08" db="EMBL/GenBank/DDBJ databases">
        <title>Pervasive Adenine N6-methylation of Active Genes in Fungi.</title>
        <authorList>
            <consortium name="DOE Joint Genome Institute"/>
            <person name="Mondo S.J."/>
            <person name="Dannebaum R.O."/>
            <person name="Kuo R.C."/>
            <person name="Labutti K."/>
            <person name="Haridas S."/>
            <person name="Kuo A."/>
            <person name="Salamov A."/>
            <person name="Ahrendt S.R."/>
            <person name="Lipzen A."/>
            <person name="Sullivan W."/>
            <person name="Andreopoulos W.B."/>
            <person name="Clum A."/>
            <person name="Lindquist E."/>
            <person name="Daum C."/>
            <person name="Ramamoorthy G.K."/>
            <person name="Gryganskyi A."/>
            <person name="Culley D."/>
            <person name="Magnuson J.K."/>
            <person name="James T.Y."/>
            <person name="O'Malley M.A."/>
            <person name="Stajich J.E."/>
            <person name="Spatafora J.W."/>
            <person name="Visel A."/>
            <person name="Grigoriev I.V."/>
        </authorList>
    </citation>
    <scope>NUCLEOTIDE SEQUENCE [LARGE SCALE GENOMIC DNA]</scope>
    <source>
        <strain evidence="4 5">S4</strain>
    </source>
</reference>
<gene>
    <name evidence="4" type="ORF">BCR32DRAFT_251116</name>
</gene>
<feature type="compositionally biased region" description="Basic residues" evidence="1">
    <location>
        <begin position="273"/>
        <end position="285"/>
    </location>
</feature>
<feature type="region of interest" description="Disordered" evidence="1">
    <location>
        <begin position="175"/>
        <end position="204"/>
    </location>
</feature>
<dbReference type="AlphaFoldDB" id="A0A1Y1VT34"/>
<evidence type="ECO:0000313" key="4">
    <source>
        <dbReference type="EMBL" id="ORX64437.1"/>
    </source>
</evidence>
<protein>
    <recommendedName>
        <fullName evidence="6">Autophagy-related protein 27</fullName>
    </recommendedName>
</protein>
<evidence type="ECO:0000256" key="1">
    <source>
        <dbReference type="SAM" id="MobiDB-lite"/>
    </source>
</evidence>
<dbReference type="Proteomes" id="UP000193944">
    <property type="component" value="Unassembled WGS sequence"/>
</dbReference>
<feature type="compositionally biased region" description="Polar residues" evidence="1">
    <location>
        <begin position="375"/>
        <end position="395"/>
    </location>
</feature>
<keyword evidence="2" id="KW-1133">Transmembrane helix</keyword>
<keyword evidence="3" id="KW-0732">Signal</keyword>
<accession>A0A1Y1VT34</accession>
<keyword evidence="2" id="KW-0812">Transmembrane</keyword>
<comment type="caution">
    <text evidence="4">The sequence shown here is derived from an EMBL/GenBank/DDBJ whole genome shotgun (WGS) entry which is preliminary data.</text>
</comment>
<evidence type="ECO:0008006" key="6">
    <source>
        <dbReference type="Google" id="ProtNLM"/>
    </source>
</evidence>
<dbReference type="EMBL" id="MCFG01000525">
    <property type="protein sequence ID" value="ORX64437.1"/>
    <property type="molecule type" value="Genomic_DNA"/>
</dbReference>
<feature type="compositionally biased region" description="Basic residues" evidence="1">
    <location>
        <begin position="397"/>
        <end position="406"/>
    </location>
</feature>
<evidence type="ECO:0000256" key="3">
    <source>
        <dbReference type="SAM" id="SignalP"/>
    </source>
</evidence>
<proteinExistence type="predicted"/>
<feature type="signal peptide" evidence="3">
    <location>
        <begin position="1"/>
        <end position="20"/>
    </location>
</feature>
<feature type="region of interest" description="Disordered" evidence="1">
    <location>
        <begin position="256"/>
        <end position="406"/>
    </location>
</feature>
<keyword evidence="5" id="KW-1185">Reference proteome</keyword>
<keyword evidence="2" id="KW-0472">Membrane</keyword>
<dbReference type="OrthoDB" id="2143976at2759"/>
<organism evidence="4 5">
    <name type="scientific">Anaeromyces robustus</name>
    <dbReference type="NCBI Taxonomy" id="1754192"/>
    <lineage>
        <taxon>Eukaryota</taxon>
        <taxon>Fungi</taxon>
        <taxon>Fungi incertae sedis</taxon>
        <taxon>Chytridiomycota</taxon>
        <taxon>Chytridiomycota incertae sedis</taxon>
        <taxon>Neocallimastigomycetes</taxon>
        <taxon>Neocallimastigales</taxon>
        <taxon>Neocallimastigaceae</taxon>
        <taxon>Anaeromyces</taxon>
    </lineage>
</organism>
<evidence type="ECO:0000313" key="5">
    <source>
        <dbReference type="Proteomes" id="UP000193944"/>
    </source>
</evidence>
<sequence length="406" mass="44935">MNKIILFIVLVLSLIKYSVQDCCFNIQINGDGKISYYVDVSVTPSKAKQYYFSYLDDYILTEVDPNCAPNEDGSQLVCQNNSEKSYFHTRLVMQSPNPEKYINDVELIVSADNEKCIKSYACSDNGKVKNTNADQYCFFFGCFPKLACYLGVAAFIICILGISIAIIHRNSGSGEKAALDRPNTKSDHLDPRPDPISNYTTTTNKETLIQIDEMPVDYKEAGTTNWKQKYNSQPAKDLGLGLGSGGFGSKSSLLPTSSVTVLNDPNAGLNRGRSVKRAQSTKKGNHLNAPPLPNNSSPLYSHASLGRNKSTRSTKSVKSTKSTKSIRKTRPSESNNLSTKKSIRNQKRYQIPSDSDSDSDSDNEVLGLRAKASTKRLNNSSSLPRKSGYHSSTKASLPRHHRYEYD</sequence>
<reference evidence="4 5" key="1">
    <citation type="submission" date="2016-08" db="EMBL/GenBank/DDBJ databases">
        <title>A Parts List for Fungal Cellulosomes Revealed by Comparative Genomics.</title>
        <authorList>
            <consortium name="DOE Joint Genome Institute"/>
            <person name="Haitjema C.H."/>
            <person name="Gilmore S.P."/>
            <person name="Henske J.K."/>
            <person name="Solomon K.V."/>
            <person name="De Groot R."/>
            <person name="Kuo A."/>
            <person name="Mondo S.J."/>
            <person name="Salamov A.A."/>
            <person name="Labutti K."/>
            <person name="Zhao Z."/>
            <person name="Chiniquy J."/>
            <person name="Barry K."/>
            <person name="Brewer H.M."/>
            <person name="Purvine S.O."/>
            <person name="Wright A.T."/>
            <person name="Boxma B."/>
            <person name="Van Alen T."/>
            <person name="Hackstein J.H."/>
            <person name="Baker S.E."/>
            <person name="Grigoriev I.V."/>
            <person name="O'Malley M.A."/>
        </authorList>
    </citation>
    <scope>NUCLEOTIDE SEQUENCE [LARGE SCALE GENOMIC DNA]</scope>
    <source>
        <strain evidence="4 5">S4</strain>
    </source>
</reference>
<feature type="transmembrane region" description="Helical" evidence="2">
    <location>
        <begin position="149"/>
        <end position="167"/>
    </location>
</feature>
<evidence type="ECO:0000256" key="2">
    <source>
        <dbReference type="SAM" id="Phobius"/>
    </source>
</evidence>
<feature type="compositionally biased region" description="Low complexity" evidence="1">
    <location>
        <begin position="311"/>
        <end position="323"/>
    </location>
</feature>